<reference evidence="2" key="1">
    <citation type="journal article" date="2006" name="PLoS Biol.">
        <title>Macronuclear genome sequence of the ciliate Tetrahymena thermophila, a model eukaryote.</title>
        <authorList>
            <person name="Eisen J.A."/>
            <person name="Coyne R.S."/>
            <person name="Wu M."/>
            <person name="Wu D."/>
            <person name="Thiagarajan M."/>
            <person name="Wortman J.R."/>
            <person name="Badger J.H."/>
            <person name="Ren Q."/>
            <person name="Amedeo P."/>
            <person name="Jones K.M."/>
            <person name="Tallon L.J."/>
            <person name="Delcher A.L."/>
            <person name="Salzberg S.L."/>
            <person name="Silva J.C."/>
            <person name="Haas B.J."/>
            <person name="Majoros W.H."/>
            <person name="Farzad M."/>
            <person name="Carlton J.M."/>
            <person name="Smith R.K. Jr."/>
            <person name="Garg J."/>
            <person name="Pearlman R.E."/>
            <person name="Karrer K.M."/>
            <person name="Sun L."/>
            <person name="Manning G."/>
            <person name="Elde N.C."/>
            <person name="Turkewitz A.P."/>
            <person name="Asai D.J."/>
            <person name="Wilkes D.E."/>
            <person name="Wang Y."/>
            <person name="Cai H."/>
            <person name="Collins K."/>
            <person name="Stewart B.A."/>
            <person name="Lee S.R."/>
            <person name="Wilamowska K."/>
            <person name="Weinberg Z."/>
            <person name="Ruzzo W.L."/>
            <person name="Wloga D."/>
            <person name="Gaertig J."/>
            <person name="Frankel J."/>
            <person name="Tsao C.-C."/>
            <person name="Gorovsky M.A."/>
            <person name="Keeling P.J."/>
            <person name="Waller R.F."/>
            <person name="Patron N.J."/>
            <person name="Cherry J.M."/>
            <person name="Stover N.A."/>
            <person name="Krieger C.J."/>
            <person name="del Toro C."/>
            <person name="Ryder H.F."/>
            <person name="Williamson S.C."/>
            <person name="Barbeau R.A."/>
            <person name="Hamilton E.P."/>
            <person name="Orias E."/>
        </authorList>
    </citation>
    <scope>NUCLEOTIDE SEQUENCE [LARGE SCALE GENOMIC DNA]</scope>
    <source>
        <strain evidence="2">SB210</strain>
    </source>
</reference>
<evidence type="ECO:0000313" key="2">
    <source>
        <dbReference type="Proteomes" id="UP000009168"/>
    </source>
</evidence>
<organism evidence="1 2">
    <name type="scientific">Tetrahymena thermophila (strain SB210)</name>
    <dbReference type="NCBI Taxonomy" id="312017"/>
    <lineage>
        <taxon>Eukaryota</taxon>
        <taxon>Sar</taxon>
        <taxon>Alveolata</taxon>
        <taxon>Ciliophora</taxon>
        <taxon>Intramacronucleata</taxon>
        <taxon>Oligohymenophorea</taxon>
        <taxon>Hymenostomatida</taxon>
        <taxon>Tetrahymenina</taxon>
        <taxon>Tetrahymenidae</taxon>
        <taxon>Tetrahymena</taxon>
    </lineage>
</organism>
<protein>
    <submittedName>
        <fullName evidence="1">Uncharacterized protein</fullName>
    </submittedName>
</protein>
<dbReference type="InParanoid" id="W7X611"/>
<dbReference type="Proteomes" id="UP000009168">
    <property type="component" value="Unassembled WGS sequence"/>
</dbReference>
<dbReference type="GeneID" id="24438766"/>
<proteinExistence type="predicted"/>
<gene>
    <name evidence="1" type="ORF">TTHERM_000401915</name>
</gene>
<evidence type="ECO:0000313" key="1">
    <source>
        <dbReference type="EMBL" id="EWS74785.1"/>
    </source>
</evidence>
<keyword evidence="2" id="KW-1185">Reference proteome</keyword>
<accession>W7X611</accession>
<dbReference type="KEGG" id="tet:TTHERM_000401915"/>
<name>W7X611_TETTS</name>
<dbReference type="AlphaFoldDB" id="W7X611"/>
<dbReference type="EMBL" id="GG662719">
    <property type="protein sequence ID" value="EWS74785.1"/>
    <property type="molecule type" value="Genomic_DNA"/>
</dbReference>
<sequence>MCYTGYLSSCNSSFSKRFLDQFQNIITCKSVIIGLQAQCDYTQEVLHLKNEHQNSKIKHMNVLPINCTFMLVHI</sequence>
<dbReference type="RefSeq" id="XP_012652678.1">
    <property type="nucleotide sequence ID" value="XM_012797224.1"/>
</dbReference>